<dbReference type="PROSITE" id="PS00107">
    <property type="entry name" value="PROTEIN_KINASE_ATP"/>
    <property type="match status" value="1"/>
</dbReference>
<keyword evidence="8" id="KW-1185">Reference proteome</keyword>
<dbReference type="PANTHER" id="PTHR44329:SF214">
    <property type="entry name" value="PROTEIN KINASE DOMAIN-CONTAINING PROTEIN"/>
    <property type="match status" value="1"/>
</dbReference>
<keyword evidence="2 4" id="KW-0547">Nucleotide-binding</keyword>
<dbReference type="InterPro" id="IPR017441">
    <property type="entry name" value="Protein_kinase_ATP_BS"/>
</dbReference>
<evidence type="ECO:0000256" key="1">
    <source>
        <dbReference type="ARBA" id="ARBA00022527"/>
    </source>
</evidence>
<comment type="similarity">
    <text evidence="5">Belongs to the protein kinase superfamily.</text>
</comment>
<feature type="binding site" evidence="4">
    <location>
        <position position="37"/>
    </location>
    <ligand>
        <name>ATP</name>
        <dbReference type="ChEBI" id="CHEBI:30616"/>
    </ligand>
</feature>
<keyword evidence="1 5" id="KW-0418">Kinase</keyword>
<dbReference type="InterPro" id="IPR051681">
    <property type="entry name" value="Ser/Thr_Kinases-Pseudokinases"/>
</dbReference>
<evidence type="ECO:0000313" key="8">
    <source>
        <dbReference type="Proteomes" id="UP001470230"/>
    </source>
</evidence>
<reference evidence="7 8" key="1">
    <citation type="submission" date="2024-04" db="EMBL/GenBank/DDBJ databases">
        <title>Tritrichomonas musculus Genome.</title>
        <authorList>
            <person name="Alves-Ferreira E."/>
            <person name="Grigg M."/>
            <person name="Lorenzi H."/>
            <person name="Galac M."/>
        </authorList>
    </citation>
    <scope>NUCLEOTIDE SEQUENCE [LARGE SCALE GENOMIC DNA]</scope>
    <source>
        <strain evidence="7 8">EAF2021</strain>
    </source>
</reference>
<dbReference type="EMBL" id="JAPFFF010000020">
    <property type="protein sequence ID" value="KAK8857630.1"/>
    <property type="molecule type" value="Genomic_DNA"/>
</dbReference>
<accession>A0ABR2I810</accession>
<dbReference type="Gene3D" id="1.10.510.10">
    <property type="entry name" value="Transferase(Phosphotransferase) domain 1"/>
    <property type="match status" value="1"/>
</dbReference>
<dbReference type="InterPro" id="IPR000719">
    <property type="entry name" value="Prot_kinase_dom"/>
</dbReference>
<dbReference type="PROSITE" id="PS50011">
    <property type="entry name" value="PROTEIN_KINASE_DOM"/>
    <property type="match status" value="1"/>
</dbReference>
<evidence type="ECO:0000313" key="7">
    <source>
        <dbReference type="EMBL" id="KAK8857630.1"/>
    </source>
</evidence>
<feature type="domain" description="Protein kinase" evidence="6">
    <location>
        <begin position="4"/>
        <end position="277"/>
    </location>
</feature>
<dbReference type="Proteomes" id="UP001470230">
    <property type="component" value="Unassembled WGS sequence"/>
</dbReference>
<evidence type="ECO:0000256" key="3">
    <source>
        <dbReference type="ARBA" id="ARBA00022840"/>
    </source>
</evidence>
<dbReference type="InterPro" id="IPR011009">
    <property type="entry name" value="Kinase-like_dom_sf"/>
</dbReference>
<dbReference type="PROSITE" id="PS00108">
    <property type="entry name" value="PROTEIN_KINASE_ST"/>
    <property type="match status" value="1"/>
</dbReference>
<gene>
    <name evidence="7" type="ORF">M9Y10_016036</name>
</gene>
<dbReference type="PANTHER" id="PTHR44329">
    <property type="entry name" value="SERINE/THREONINE-PROTEIN KINASE TNNI3K-RELATED"/>
    <property type="match status" value="1"/>
</dbReference>
<name>A0ABR2I810_9EUKA</name>
<evidence type="ECO:0000256" key="5">
    <source>
        <dbReference type="RuleBase" id="RU000304"/>
    </source>
</evidence>
<organism evidence="7 8">
    <name type="scientific">Tritrichomonas musculus</name>
    <dbReference type="NCBI Taxonomy" id="1915356"/>
    <lineage>
        <taxon>Eukaryota</taxon>
        <taxon>Metamonada</taxon>
        <taxon>Parabasalia</taxon>
        <taxon>Tritrichomonadida</taxon>
        <taxon>Tritrichomonadidae</taxon>
        <taxon>Tritrichomonas</taxon>
    </lineage>
</organism>
<dbReference type="SUPFAM" id="SSF56112">
    <property type="entry name" value="Protein kinase-like (PK-like)"/>
    <property type="match status" value="1"/>
</dbReference>
<dbReference type="InterPro" id="IPR001245">
    <property type="entry name" value="Ser-Thr/Tyr_kinase_cat_dom"/>
</dbReference>
<keyword evidence="1 5" id="KW-0808">Transferase</keyword>
<dbReference type="PIRSF" id="PIRSF000654">
    <property type="entry name" value="Integrin-linked_kinase"/>
    <property type="match status" value="1"/>
</dbReference>
<evidence type="ECO:0000256" key="4">
    <source>
        <dbReference type="PROSITE-ProRule" id="PRU10141"/>
    </source>
</evidence>
<dbReference type="Pfam" id="PF07714">
    <property type="entry name" value="PK_Tyr_Ser-Thr"/>
    <property type="match status" value="1"/>
</dbReference>
<proteinExistence type="inferred from homology"/>
<dbReference type="SMART" id="SM00220">
    <property type="entry name" value="S_TKc"/>
    <property type="match status" value="1"/>
</dbReference>
<evidence type="ECO:0000256" key="2">
    <source>
        <dbReference type="ARBA" id="ARBA00022741"/>
    </source>
</evidence>
<sequence>MSDYTIKEKIGQGSFGIVYRAIRKARGHHPENECALKKILVNPDMNKFILEVKCHALLKHYAVLPLIGWTIPMGGVGDYCVISEIMPNGSLQQLLEKVATGFSPSNWETIRLINVFGIAAGMAYVHQQNVIHRDLKTENVMLDSDYFPKIADFGLSKIFEEGTQDKINQTLDLGTPIYMAPELWDDLHYSNKIDVFAYAIVLYELFTLHKPWNDKKNLTKFSIKGFLEEGQRPTIKDREIPEAYVELIEHCWAGKPEDRPSFIEIVKGLMDFKDQYFNSDLLDTELLEDYIDAAIKGLDFSQIPNDE</sequence>
<dbReference type="PRINTS" id="PR00109">
    <property type="entry name" value="TYRKINASE"/>
</dbReference>
<comment type="caution">
    <text evidence="7">The sequence shown here is derived from an EMBL/GenBank/DDBJ whole genome shotgun (WGS) entry which is preliminary data.</text>
</comment>
<keyword evidence="3 4" id="KW-0067">ATP-binding</keyword>
<protein>
    <recommendedName>
        <fullName evidence="6">Protein kinase domain-containing protein</fullName>
    </recommendedName>
</protein>
<dbReference type="InterPro" id="IPR008271">
    <property type="entry name" value="Ser/Thr_kinase_AS"/>
</dbReference>
<keyword evidence="1 5" id="KW-0723">Serine/threonine-protein kinase</keyword>
<evidence type="ECO:0000259" key="6">
    <source>
        <dbReference type="PROSITE" id="PS50011"/>
    </source>
</evidence>